<dbReference type="OrthoDB" id="9801534at2"/>
<sequence>MRKDPQPYAWVKKIPESIAKADTIPLLGDLPPFPWEDLAENLKNLLEFQSLEIVPSEFVWAEEGAATKGMGSPLSIVKFSIASLEGNVYIAIPQEEIRKIMDLLLLKGSEPAPIDDDFQIAFLDFLTLEVMHAVRQIDYPPNLLPRLEKNAEMPNTPMLVMNLTVTADSFVFSPRIMISEEMNRSLKEHYVKSKENAVFKRPLSDQCDVIVHLEAGKTTLSQAQWKEVKPGDFILLDRCSLKPGENSGTVTLTLKGHPILRGNIQDANIKILENPLFREDH</sequence>
<dbReference type="eggNOG" id="COG1886">
    <property type="taxonomic scope" value="Bacteria"/>
</dbReference>
<dbReference type="HOGENOM" id="CLU_990275_0_0_0"/>
<evidence type="ECO:0000313" key="1">
    <source>
        <dbReference type="EMBL" id="ADI38964.1"/>
    </source>
</evidence>
<dbReference type="Proteomes" id="UP000001505">
    <property type="component" value="Chromosome"/>
</dbReference>
<evidence type="ECO:0000313" key="2">
    <source>
        <dbReference type="Proteomes" id="UP000001505"/>
    </source>
</evidence>
<dbReference type="RefSeq" id="WP_013182670.1">
    <property type="nucleotide sequence ID" value="NC_014225.1"/>
</dbReference>
<gene>
    <name evidence="1" type="primary">sctQ1</name>
    <name evidence="1" type="ordered locus">wcw_1619</name>
</gene>
<proteinExistence type="predicted"/>
<reference evidence="1 2" key="1">
    <citation type="journal article" date="2010" name="PLoS ONE">
        <title>The Waddlia genome: a window into chlamydial biology.</title>
        <authorList>
            <person name="Bertelli C."/>
            <person name="Collyn F."/>
            <person name="Croxatto A."/>
            <person name="Ruckert C."/>
            <person name="Polkinghorne A."/>
            <person name="Kebbi-Beghdadi C."/>
            <person name="Goesmann A."/>
            <person name="Vaughan L."/>
            <person name="Greub G."/>
        </authorList>
    </citation>
    <scope>NUCLEOTIDE SEQUENCE [LARGE SCALE GENOMIC DNA]</scope>
    <source>
        <strain evidence="2">ATCC VR-1470 / WSU 86-1044</strain>
    </source>
</reference>
<accession>D6YSB9</accession>
<name>D6YSB9_WADCW</name>
<dbReference type="STRING" id="716544.wcw_1619"/>
<protein>
    <submittedName>
        <fullName evidence="1">Putative type III secretion translocase SctQ</fullName>
    </submittedName>
</protein>
<dbReference type="EMBL" id="CP001928">
    <property type="protein sequence ID" value="ADI38964.1"/>
    <property type="molecule type" value="Genomic_DNA"/>
</dbReference>
<organism evidence="1 2">
    <name type="scientific">Waddlia chondrophila (strain ATCC VR-1470 / WSU 86-1044)</name>
    <dbReference type="NCBI Taxonomy" id="716544"/>
    <lineage>
        <taxon>Bacteria</taxon>
        <taxon>Pseudomonadati</taxon>
        <taxon>Chlamydiota</taxon>
        <taxon>Chlamydiia</taxon>
        <taxon>Parachlamydiales</taxon>
        <taxon>Waddliaceae</taxon>
        <taxon>Waddlia</taxon>
    </lineage>
</organism>
<dbReference type="KEGG" id="wch:wcw_1619"/>
<dbReference type="AlphaFoldDB" id="D6YSB9"/>
<keyword evidence="2" id="KW-1185">Reference proteome</keyword>